<protein>
    <submittedName>
        <fullName evidence="1">Uncharacterized protein</fullName>
    </submittedName>
</protein>
<accession>A0AAV4W3N5</accession>
<sequence>MPGDSVSKPVDSDCRFNSSGLGMSFKELDATHERGPRPHSHLEHHFHLKSVATTQAIKGIQNSNVLYAGYSLAHEKFGMYIAIYHKETIHIEIALYLKETDLQANRQF</sequence>
<organism evidence="1 2">
    <name type="scientific">Caerostris extrusa</name>
    <name type="common">Bark spider</name>
    <name type="synonym">Caerostris bankana</name>
    <dbReference type="NCBI Taxonomy" id="172846"/>
    <lineage>
        <taxon>Eukaryota</taxon>
        <taxon>Metazoa</taxon>
        <taxon>Ecdysozoa</taxon>
        <taxon>Arthropoda</taxon>
        <taxon>Chelicerata</taxon>
        <taxon>Arachnida</taxon>
        <taxon>Araneae</taxon>
        <taxon>Araneomorphae</taxon>
        <taxon>Entelegynae</taxon>
        <taxon>Araneoidea</taxon>
        <taxon>Araneidae</taxon>
        <taxon>Caerostris</taxon>
    </lineage>
</organism>
<name>A0AAV4W3N5_CAEEX</name>
<evidence type="ECO:0000313" key="2">
    <source>
        <dbReference type="Proteomes" id="UP001054945"/>
    </source>
</evidence>
<comment type="caution">
    <text evidence="1">The sequence shown here is derived from an EMBL/GenBank/DDBJ whole genome shotgun (WGS) entry which is preliminary data.</text>
</comment>
<evidence type="ECO:0000313" key="1">
    <source>
        <dbReference type="EMBL" id="GIY76263.1"/>
    </source>
</evidence>
<gene>
    <name evidence="1" type="ORF">CEXT_58611</name>
</gene>
<dbReference type="Proteomes" id="UP001054945">
    <property type="component" value="Unassembled WGS sequence"/>
</dbReference>
<dbReference type="EMBL" id="BPLR01015457">
    <property type="protein sequence ID" value="GIY76263.1"/>
    <property type="molecule type" value="Genomic_DNA"/>
</dbReference>
<reference evidence="1 2" key="1">
    <citation type="submission" date="2021-06" db="EMBL/GenBank/DDBJ databases">
        <title>Caerostris extrusa draft genome.</title>
        <authorList>
            <person name="Kono N."/>
            <person name="Arakawa K."/>
        </authorList>
    </citation>
    <scope>NUCLEOTIDE SEQUENCE [LARGE SCALE GENOMIC DNA]</scope>
</reference>
<dbReference type="AlphaFoldDB" id="A0AAV4W3N5"/>
<keyword evidence="2" id="KW-1185">Reference proteome</keyword>
<proteinExistence type="predicted"/>